<evidence type="ECO:0000313" key="2">
    <source>
        <dbReference type="EMBL" id="OJH35530.1"/>
    </source>
</evidence>
<dbReference type="SUPFAM" id="SSF52980">
    <property type="entry name" value="Restriction endonuclease-like"/>
    <property type="match status" value="1"/>
</dbReference>
<protein>
    <recommendedName>
        <fullName evidence="1">Putative restriction endonuclease domain-containing protein</fullName>
    </recommendedName>
</protein>
<dbReference type="CDD" id="cd06260">
    <property type="entry name" value="DUF820-like"/>
    <property type="match status" value="1"/>
</dbReference>
<feature type="domain" description="Putative restriction endonuclease" evidence="1">
    <location>
        <begin position="38"/>
        <end position="178"/>
    </location>
</feature>
<dbReference type="InterPro" id="IPR011335">
    <property type="entry name" value="Restrct_endonuc-II-like"/>
</dbReference>
<reference evidence="3" key="1">
    <citation type="submission" date="2016-11" db="EMBL/GenBank/DDBJ databases">
        <authorList>
            <person name="Shukria A."/>
            <person name="Stevens D.C."/>
        </authorList>
    </citation>
    <scope>NUCLEOTIDE SEQUENCE [LARGE SCALE GENOMIC DNA]</scope>
    <source>
        <strain evidence="3">Cbfe23</strain>
    </source>
</reference>
<dbReference type="Proteomes" id="UP000182229">
    <property type="component" value="Unassembled WGS sequence"/>
</dbReference>
<dbReference type="STRING" id="83449.BON30_39060"/>
<dbReference type="PANTHER" id="PTHR34107">
    <property type="entry name" value="SLL0198 PROTEIN-RELATED"/>
    <property type="match status" value="1"/>
</dbReference>
<dbReference type="InterPro" id="IPR008538">
    <property type="entry name" value="Uma2"/>
</dbReference>
<organism evidence="2 3">
    <name type="scientific">Cystobacter ferrugineus</name>
    <dbReference type="NCBI Taxonomy" id="83449"/>
    <lineage>
        <taxon>Bacteria</taxon>
        <taxon>Pseudomonadati</taxon>
        <taxon>Myxococcota</taxon>
        <taxon>Myxococcia</taxon>
        <taxon>Myxococcales</taxon>
        <taxon>Cystobacterineae</taxon>
        <taxon>Archangiaceae</taxon>
        <taxon>Cystobacter</taxon>
    </lineage>
</organism>
<accession>A0A1L9AZV3</accession>
<dbReference type="Gene3D" id="3.90.1570.10">
    <property type="entry name" value="tt1808, chain A"/>
    <property type="match status" value="1"/>
</dbReference>
<dbReference type="OrthoDB" id="5515024at2"/>
<name>A0A1L9AZV3_9BACT</name>
<reference evidence="2 3" key="2">
    <citation type="submission" date="2016-12" db="EMBL/GenBank/DDBJ databases">
        <title>Draft Genome Sequence of Cystobacter ferrugineus Strain Cbfe23.</title>
        <authorList>
            <person name="Akbar S."/>
            <person name="Dowd S.E."/>
            <person name="Stevens D.C."/>
        </authorList>
    </citation>
    <scope>NUCLEOTIDE SEQUENCE [LARGE SCALE GENOMIC DNA]</scope>
    <source>
        <strain evidence="2 3">Cbfe23</strain>
    </source>
</reference>
<dbReference type="PANTHER" id="PTHR34107:SF4">
    <property type="entry name" value="SLL1222 PROTEIN"/>
    <property type="match status" value="1"/>
</dbReference>
<sequence length="184" mass="20236">MNALTLGSPVTAHLEAYPSRRPGALPRAVRPVNPRAAALHAYATSQLGAELISTYGAGRGIPGSWLLLSGLEIHLGQSLLAPDLMGWRREHLPRLPRNSSGIALAPDWVCEVLSHPDERAQLLPLYAREGIPHVWLVDPEVRTLEELELDGRRYSLRALHSGAETIRAEPFSALELSLRLLWAE</sequence>
<evidence type="ECO:0000259" key="1">
    <source>
        <dbReference type="Pfam" id="PF05685"/>
    </source>
</evidence>
<dbReference type="Pfam" id="PF05685">
    <property type="entry name" value="Uma2"/>
    <property type="match status" value="1"/>
</dbReference>
<proteinExistence type="predicted"/>
<comment type="caution">
    <text evidence="2">The sequence shown here is derived from an EMBL/GenBank/DDBJ whole genome shotgun (WGS) entry which is preliminary data.</text>
</comment>
<dbReference type="AlphaFoldDB" id="A0A1L9AZV3"/>
<evidence type="ECO:0000313" key="3">
    <source>
        <dbReference type="Proteomes" id="UP000182229"/>
    </source>
</evidence>
<dbReference type="RefSeq" id="WP_071903629.1">
    <property type="nucleotide sequence ID" value="NZ_MPIN01000014.1"/>
</dbReference>
<dbReference type="EMBL" id="MPIN01000014">
    <property type="protein sequence ID" value="OJH35530.1"/>
    <property type="molecule type" value="Genomic_DNA"/>
</dbReference>
<dbReference type="InterPro" id="IPR012296">
    <property type="entry name" value="Nuclease_put_TT1808"/>
</dbReference>
<gene>
    <name evidence="2" type="ORF">BON30_39060</name>
</gene>
<keyword evidence="3" id="KW-1185">Reference proteome</keyword>